<dbReference type="InterPro" id="IPR029753">
    <property type="entry name" value="D-isomer_DH_CS"/>
</dbReference>
<name>A0A7I7X3Q8_9MYCO</name>
<dbReference type="PROSITE" id="PS00671">
    <property type="entry name" value="D_2_HYDROXYACID_DH_3"/>
    <property type="match status" value="1"/>
</dbReference>
<evidence type="ECO:0000256" key="4">
    <source>
        <dbReference type="SAM" id="MobiDB-lite"/>
    </source>
</evidence>
<dbReference type="SUPFAM" id="SSF51735">
    <property type="entry name" value="NAD(P)-binding Rossmann-fold domains"/>
    <property type="match status" value="1"/>
</dbReference>
<comment type="similarity">
    <text evidence="1">Belongs to the D-isomer specific 2-hydroxyacid dehydrogenase family.</text>
</comment>
<dbReference type="CDD" id="cd12169">
    <property type="entry name" value="PGDH_like_1"/>
    <property type="match status" value="1"/>
</dbReference>
<evidence type="ECO:0000256" key="1">
    <source>
        <dbReference type="ARBA" id="ARBA00005854"/>
    </source>
</evidence>
<protein>
    <recommendedName>
        <fullName evidence="5">D-isomer specific 2-hydroxyacid dehydrogenase NAD-binding domain-containing protein</fullName>
    </recommendedName>
</protein>
<dbReference type="SUPFAM" id="SSF52283">
    <property type="entry name" value="Formate/glycerate dehydrogenase catalytic domain-like"/>
    <property type="match status" value="1"/>
</dbReference>
<dbReference type="Proteomes" id="UP000467260">
    <property type="component" value="Chromosome"/>
</dbReference>
<dbReference type="InterPro" id="IPR050857">
    <property type="entry name" value="D-2-hydroxyacid_DH"/>
</dbReference>
<dbReference type="PANTHER" id="PTHR42789">
    <property type="entry name" value="D-ISOMER SPECIFIC 2-HYDROXYACID DEHYDROGENASE FAMILY PROTEIN (AFU_ORTHOLOGUE AFUA_6G10090)"/>
    <property type="match status" value="1"/>
</dbReference>
<dbReference type="AlphaFoldDB" id="A0A7I7X3Q8"/>
<evidence type="ECO:0000259" key="5">
    <source>
        <dbReference type="Pfam" id="PF02826"/>
    </source>
</evidence>
<keyword evidence="2" id="KW-0560">Oxidoreductase</keyword>
<feature type="region of interest" description="Disordered" evidence="4">
    <location>
        <begin position="1"/>
        <end position="53"/>
    </location>
</feature>
<keyword evidence="7" id="KW-1185">Reference proteome</keyword>
<evidence type="ECO:0000256" key="2">
    <source>
        <dbReference type="ARBA" id="ARBA00023002"/>
    </source>
</evidence>
<feature type="domain" description="D-isomer specific 2-hydroxyacid dehydrogenase NAD-binding" evidence="5">
    <location>
        <begin position="224"/>
        <end position="396"/>
    </location>
</feature>
<dbReference type="InterPro" id="IPR036291">
    <property type="entry name" value="NAD(P)-bd_dom_sf"/>
</dbReference>
<evidence type="ECO:0000313" key="6">
    <source>
        <dbReference type="EMBL" id="BBZ23825.1"/>
    </source>
</evidence>
<dbReference type="EMBL" id="AP022609">
    <property type="protein sequence ID" value="BBZ23825.1"/>
    <property type="molecule type" value="Genomic_DNA"/>
</dbReference>
<dbReference type="GO" id="GO:0051287">
    <property type="term" value="F:NAD binding"/>
    <property type="evidence" value="ECO:0007669"/>
    <property type="project" value="InterPro"/>
</dbReference>
<organism evidence="6 7">
    <name type="scientific">Mycolicibacter hiberniae</name>
    <dbReference type="NCBI Taxonomy" id="29314"/>
    <lineage>
        <taxon>Bacteria</taxon>
        <taxon>Bacillati</taxon>
        <taxon>Actinomycetota</taxon>
        <taxon>Actinomycetes</taxon>
        <taxon>Mycobacteriales</taxon>
        <taxon>Mycobacteriaceae</taxon>
        <taxon>Mycolicibacter</taxon>
    </lineage>
</organism>
<proteinExistence type="inferred from homology"/>
<sequence length="428" mass="45722">MTQTGAGTPKKAGAQCPSLGPDPVAAAAQRRARTEAWRTDALTRQPGGRDRDDALQRNANAADGRVLHAMAPFSQRRSYATDPGDVADSGKPWHGCSGTLKAMRSDLPAGTPRLRIAVLDDYQGIAETVDWSTIPRPVTLLAIREHISSDAELAVRLADCEVVVAMRERTPIGAGLLARLPALKLLMTTGAFNAAIDVAAAHRLGVTVCGTDGTIAPTVELTWALIHALQRHLIVEDTALRAGRWQQTVGADLAGATLGLVGLGRIGRRVAAVGRAYGMRVIAWSPHLTPERAAAAQVELVSRRTLFETADVVSLHLVLSDSTRRLVGRMELAAMKPSAILINTSRGGLVDEDALIDALRTAGIRGAGLDVYDREPLPADHPLTALRNTVLTPHLGYVTENCMNIFYRDIVDGIAGYCLGEPRRLINP</sequence>
<accession>A0A7I7X3Q8</accession>
<dbReference type="GO" id="GO:0016616">
    <property type="term" value="F:oxidoreductase activity, acting on the CH-OH group of donors, NAD or NADP as acceptor"/>
    <property type="evidence" value="ECO:0007669"/>
    <property type="project" value="InterPro"/>
</dbReference>
<keyword evidence="3" id="KW-0520">NAD</keyword>
<evidence type="ECO:0000256" key="3">
    <source>
        <dbReference type="ARBA" id="ARBA00023027"/>
    </source>
</evidence>
<reference evidence="6 7" key="1">
    <citation type="journal article" date="2019" name="Emerg. Microbes Infect.">
        <title>Comprehensive subspecies identification of 175 nontuberculous mycobacteria species based on 7547 genomic profiles.</title>
        <authorList>
            <person name="Matsumoto Y."/>
            <person name="Kinjo T."/>
            <person name="Motooka D."/>
            <person name="Nabeya D."/>
            <person name="Jung N."/>
            <person name="Uechi K."/>
            <person name="Horii T."/>
            <person name="Iida T."/>
            <person name="Fujita J."/>
            <person name="Nakamura S."/>
        </authorList>
    </citation>
    <scope>NUCLEOTIDE SEQUENCE [LARGE SCALE GENOMIC DNA]</scope>
    <source>
        <strain evidence="6 7">JCM 13571</strain>
    </source>
</reference>
<dbReference type="KEGG" id="mhib:MHIB_22430"/>
<dbReference type="Pfam" id="PF02826">
    <property type="entry name" value="2-Hacid_dh_C"/>
    <property type="match status" value="1"/>
</dbReference>
<gene>
    <name evidence="6" type="ORF">MHIB_22430</name>
</gene>
<dbReference type="PANTHER" id="PTHR42789:SF1">
    <property type="entry name" value="D-ISOMER SPECIFIC 2-HYDROXYACID DEHYDROGENASE FAMILY PROTEIN (AFU_ORTHOLOGUE AFUA_6G10090)"/>
    <property type="match status" value="1"/>
</dbReference>
<dbReference type="Gene3D" id="3.40.50.720">
    <property type="entry name" value="NAD(P)-binding Rossmann-like Domain"/>
    <property type="match status" value="2"/>
</dbReference>
<dbReference type="FunFam" id="3.40.50.720:FF:000203">
    <property type="entry name" value="D-3-phosphoglycerate dehydrogenase (SerA)"/>
    <property type="match status" value="1"/>
</dbReference>
<dbReference type="InterPro" id="IPR006140">
    <property type="entry name" value="D-isomer_DH_NAD-bd"/>
</dbReference>
<evidence type="ECO:0000313" key="7">
    <source>
        <dbReference type="Proteomes" id="UP000467260"/>
    </source>
</evidence>